<evidence type="ECO:0000313" key="5">
    <source>
        <dbReference type="EMBL" id="MBM7850436.1"/>
    </source>
</evidence>
<reference evidence="4" key="3">
    <citation type="submission" date="2023-01" db="EMBL/GenBank/DDBJ databases">
        <authorList>
            <person name="Sun Q."/>
            <person name="Evtushenko L."/>
        </authorList>
    </citation>
    <scope>NUCLEOTIDE SEQUENCE</scope>
    <source>
        <strain evidence="4">VKM B-1606</strain>
    </source>
</reference>
<gene>
    <name evidence="4" type="primary">dltE</name>
    <name evidence="4" type="ORF">GCM10008170_17480</name>
    <name evidence="5" type="ORF">JOD31_000648</name>
</gene>
<reference evidence="5 6" key="2">
    <citation type="submission" date="2021-01" db="EMBL/GenBank/DDBJ databases">
        <title>Genomic Encyclopedia of Type Strains, Phase IV (KMG-IV): sequencing the most valuable type-strain genomes for metagenomic binning, comparative biology and taxonomic classification.</title>
        <authorList>
            <person name="Goeker M."/>
        </authorList>
    </citation>
    <scope>NUCLEOTIDE SEQUENCE [LARGE SCALE GENOMIC DNA]</scope>
    <source>
        <strain evidence="5 6">DSM 6130</strain>
    </source>
</reference>
<dbReference type="Proteomes" id="UP001143400">
    <property type="component" value="Unassembled WGS sequence"/>
</dbReference>
<organism evidence="4 7">
    <name type="scientific">Methylopila capsulata</name>
    <dbReference type="NCBI Taxonomy" id="61654"/>
    <lineage>
        <taxon>Bacteria</taxon>
        <taxon>Pseudomonadati</taxon>
        <taxon>Pseudomonadota</taxon>
        <taxon>Alphaproteobacteria</taxon>
        <taxon>Hyphomicrobiales</taxon>
        <taxon>Methylopilaceae</taxon>
        <taxon>Methylopila</taxon>
    </lineage>
</organism>
<accession>A0A9W6IUB7</accession>
<dbReference type="Proteomes" id="UP000758856">
    <property type="component" value="Unassembled WGS sequence"/>
</dbReference>
<dbReference type="PRINTS" id="PR00080">
    <property type="entry name" value="SDRFAMILY"/>
</dbReference>
<proteinExistence type="inferred from homology"/>
<evidence type="ECO:0000313" key="6">
    <source>
        <dbReference type="Proteomes" id="UP000758856"/>
    </source>
</evidence>
<dbReference type="InterPro" id="IPR036291">
    <property type="entry name" value="NAD(P)-bd_dom_sf"/>
</dbReference>
<evidence type="ECO:0000313" key="7">
    <source>
        <dbReference type="Proteomes" id="UP001143400"/>
    </source>
</evidence>
<dbReference type="EMBL" id="BSFF01000002">
    <property type="protein sequence ID" value="GLK55729.1"/>
    <property type="molecule type" value="Genomic_DNA"/>
</dbReference>
<protein>
    <submittedName>
        <fullName evidence="4">Short-chain dehydrogenase</fullName>
    </submittedName>
    <submittedName>
        <fullName evidence="5">Short-subunit dehydrogenase</fullName>
    </submittedName>
</protein>
<dbReference type="Pfam" id="PF00106">
    <property type="entry name" value="adh_short"/>
    <property type="match status" value="1"/>
</dbReference>
<dbReference type="RefSeq" id="WP_204948860.1">
    <property type="nucleotide sequence ID" value="NZ_BSFF01000002.1"/>
</dbReference>
<dbReference type="PRINTS" id="PR00081">
    <property type="entry name" value="GDHRDH"/>
</dbReference>
<keyword evidence="2" id="KW-0560">Oxidoreductase</keyword>
<comment type="caution">
    <text evidence="4">The sequence shown here is derived from an EMBL/GenBank/DDBJ whole genome shotgun (WGS) entry which is preliminary data.</text>
</comment>
<dbReference type="AlphaFoldDB" id="A0A9W6IUB7"/>
<dbReference type="Gene3D" id="3.40.50.720">
    <property type="entry name" value="NAD(P)-binding Rossmann-like Domain"/>
    <property type="match status" value="1"/>
</dbReference>
<dbReference type="PIRSF" id="PIRSF000126">
    <property type="entry name" value="11-beta-HSD1"/>
    <property type="match status" value="1"/>
</dbReference>
<dbReference type="GO" id="GO:0016491">
    <property type="term" value="F:oxidoreductase activity"/>
    <property type="evidence" value="ECO:0007669"/>
    <property type="project" value="UniProtKB-KW"/>
</dbReference>
<evidence type="ECO:0000256" key="2">
    <source>
        <dbReference type="ARBA" id="ARBA00023002"/>
    </source>
</evidence>
<keyword evidence="6" id="KW-1185">Reference proteome</keyword>
<dbReference type="PANTHER" id="PTHR44196">
    <property type="entry name" value="DEHYDROGENASE/REDUCTASE SDR FAMILY MEMBER 7B"/>
    <property type="match status" value="1"/>
</dbReference>
<evidence type="ECO:0000313" key="4">
    <source>
        <dbReference type="EMBL" id="GLK55729.1"/>
    </source>
</evidence>
<dbReference type="CDD" id="cd05233">
    <property type="entry name" value="SDR_c"/>
    <property type="match status" value="1"/>
</dbReference>
<comment type="similarity">
    <text evidence="1 3">Belongs to the short-chain dehydrogenases/reductases (SDR) family.</text>
</comment>
<name>A0A9W6IUB7_9HYPH</name>
<evidence type="ECO:0000256" key="3">
    <source>
        <dbReference type="RuleBase" id="RU000363"/>
    </source>
</evidence>
<reference evidence="4" key="1">
    <citation type="journal article" date="2014" name="Int. J. Syst. Evol. Microbiol.">
        <title>Complete genome sequence of Corynebacterium casei LMG S-19264T (=DSM 44701T), isolated from a smear-ripened cheese.</title>
        <authorList>
            <consortium name="US DOE Joint Genome Institute (JGI-PGF)"/>
            <person name="Walter F."/>
            <person name="Albersmeier A."/>
            <person name="Kalinowski J."/>
            <person name="Ruckert C."/>
        </authorList>
    </citation>
    <scope>NUCLEOTIDE SEQUENCE</scope>
    <source>
        <strain evidence="4">VKM B-1606</strain>
    </source>
</reference>
<evidence type="ECO:0000256" key="1">
    <source>
        <dbReference type="ARBA" id="ARBA00006484"/>
    </source>
</evidence>
<dbReference type="SUPFAM" id="SSF51735">
    <property type="entry name" value="NAD(P)-binding Rossmann-fold domains"/>
    <property type="match status" value="1"/>
</dbReference>
<dbReference type="InterPro" id="IPR002347">
    <property type="entry name" value="SDR_fam"/>
</dbReference>
<dbReference type="EMBL" id="JAFBCY010000001">
    <property type="protein sequence ID" value="MBM7850436.1"/>
    <property type="molecule type" value="Genomic_DNA"/>
</dbReference>
<sequence length="265" mass="27449">MTTPSTARRTVLVTGASSGIGVELARLFAANGDDLVLVARREDRLKALAGELSARHGINAHAVAADLAAPDGPKELALAIGRAGHVVDVLVNNAGFGLRGTFAKLPLDRQLEMIAVNVTAPTALAGLFLRGMLARGRGGVLNVASLAAFQAGPNMAVYYATKAYLLSLSEALHEEARAKGVTVTALCPGPVPTEFSSVADLGGTRLFKVGVVSAEAVAKAGFDGFQKRQAIVIPGGMSKVSALMTRVMPRGVTRRIAEALQDVKE</sequence>
<dbReference type="PANTHER" id="PTHR44196:SF2">
    <property type="entry name" value="SHORT-CHAIN DEHYDROGENASE-RELATED"/>
    <property type="match status" value="1"/>
</dbReference>
<dbReference type="GO" id="GO:0016020">
    <property type="term" value="C:membrane"/>
    <property type="evidence" value="ECO:0007669"/>
    <property type="project" value="TreeGrafter"/>
</dbReference>